<comment type="caution">
    <text evidence="1">The sequence shown here is derived from an EMBL/GenBank/DDBJ whole genome shotgun (WGS) entry which is preliminary data.</text>
</comment>
<dbReference type="Proteomes" id="UP001444071">
    <property type="component" value="Unassembled WGS sequence"/>
</dbReference>
<protein>
    <recommendedName>
        <fullName evidence="3">Secreted protein</fullName>
    </recommendedName>
</protein>
<dbReference type="EMBL" id="JAHRIM010009418">
    <property type="protein sequence ID" value="MEQ2259899.1"/>
    <property type="molecule type" value="Genomic_DNA"/>
</dbReference>
<evidence type="ECO:0008006" key="3">
    <source>
        <dbReference type="Google" id="ProtNLM"/>
    </source>
</evidence>
<organism evidence="1 2">
    <name type="scientific">Xenotaenia resolanae</name>
    <dbReference type="NCBI Taxonomy" id="208358"/>
    <lineage>
        <taxon>Eukaryota</taxon>
        <taxon>Metazoa</taxon>
        <taxon>Chordata</taxon>
        <taxon>Craniata</taxon>
        <taxon>Vertebrata</taxon>
        <taxon>Euteleostomi</taxon>
        <taxon>Actinopterygii</taxon>
        <taxon>Neopterygii</taxon>
        <taxon>Teleostei</taxon>
        <taxon>Neoteleostei</taxon>
        <taxon>Acanthomorphata</taxon>
        <taxon>Ovalentaria</taxon>
        <taxon>Atherinomorphae</taxon>
        <taxon>Cyprinodontiformes</taxon>
        <taxon>Goodeidae</taxon>
        <taxon>Xenotaenia</taxon>
    </lineage>
</organism>
<reference evidence="1 2" key="1">
    <citation type="submission" date="2021-06" db="EMBL/GenBank/DDBJ databases">
        <authorList>
            <person name="Palmer J.M."/>
        </authorList>
    </citation>
    <scope>NUCLEOTIDE SEQUENCE [LARGE SCALE GENOMIC DNA]</scope>
    <source>
        <strain evidence="1 2">XR_2019</strain>
        <tissue evidence="1">Muscle</tissue>
    </source>
</reference>
<accession>A0ABV0VS30</accession>
<evidence type="ECO:0000313" key="2">
    <source>
        <dbReference type="Proteomes" id="UP001444071"/>
    </source>
</evidence>
<name>A0ABV0VS30_9TELE</name>
<keyword evidence="2" id="KW-1185">Reference proteome</keyword>
<evidence type="ECO:0000313" key="1">
    <source>
        <dbReference type="EMBL" id="MEQ2259899.1"/>
    </source>
</evidence>
<sequence>MQLICRPHLVGQLLVQLLRYGIIQLSLEVPRRDPHSVHHLHQHEHDPRFTPRAAPLPQLKHCRVATRRTLSLVEQHFKFLYSSINYSGLQCRKKHNVNIVQTSFLHRTEST</sequence>
<gene>
    <name evidence="1" type="ORF">XENORESO_021794</name>
</gene>
<proteinExistence type="predicted"/>